<accession>A0A9N9G4S9</accession>
<evidence type="ECO:0000313" key="2">
    <source>
        <dbReference type="Proteomes" id="UP000789396"/>
    </source>
</evidence>
<evidence type="ECO:0000313" key="1">
    <source>
        <dbReference type="EMBL" id="CAG8577413.1"/>
    </source>
</evidence>
<sequence length="104" mass="11768">MSGYQSTQAAQTIVTTVTAPNEESKTIKLILETTKQAVMQSNLIIEKKESFETTDTQLVNDVNSLIIEKQESLEAMLTQLINNVKTLQSLYKDFRSNIKDQDQK</sequence>
<gene>
    <name evidence="1" type="ORF">RFULGI_LOCUS5703</name>
</gene>
<comment type="caution">
    <text evidence="1">The sequence shown here is derived from an EMBL/GenBank/DDBJ whole genome shotgun (WGS) entry which is preliminary data.</text>
</comment>
<proteinExistence type="predicted"/>
<dbReference type="OrthoDB" id="2440404at2759"/>
<dbReference type="Proteomes" id="UP000789396">
    <property type="component" value="Unassembled WGS sequence"/>
</dbReference>
<dbReference type="EMBL" id="CAJVPZ010006759">
    <property type="protein sequence ID" value="CAG8577413.1"/>
    <property type="molecule type" value="Genomic_DNA"/>
</dbReference>
<name>A0A9N9G4S9_9GLOM</name>
<keyword evidence="2" id="KW-1185">Reference proteome</keyword>
<reference evidence="1" key="1">
    <citation type="submission" date="2021-06" db="EMBL/GenBank/DDBJ databases">
        <authorList>
            <person name="Kallberg Y."/>
            <person name="Tangrot J."/>
            <person name="Rosling A."/>
        </authorList>
    </citation>
    <scope>NUCLEOTIDE SEQUENCE</scope>
    <source>
        <strain evidence="1">IN212</strain>
    </source>
</reference>
<organism evidence="1 2">
    <name type="scientific">Racocetra fulgida</name>
    <dbReference type="NCBI Taxonomy" id="60492"/>
    <lineage>
        <taxon>Eukaryota</taxon>
        <taxon>Fungi</taxon>
        <taxon>Fungi incertae sedis</taxon>
        <taxon>Mucoromycota</taxon>
        <taxon>Glomeromycotina</taxon>
        <taxon>Glomeromycetes</taxon>
        <taxon>Diversisporales</taxon>
        <taxon>Gigasporaceae</taxon>
        <taxon>Racocetra</taxon>
    </lineage>
</organism>
<protein>
    <submittedName>
        <fullName evidence="1">10023_t:CDS:1</fullName>
    </submittedName>
</protein>
<dbReference type="AlphaFoldDB" id="A0A9N9G4S9"/>